<dbReference type="InterPro" id="IPR050596">
    <property type="entry name" value="AspAT/PAT-like"/>
</dbReference>
<dbReference type="PANTHER" id="PTHR46383">
    <property type="entry name" value="ASPARTATE AMINOTRANSFERASE"/>
    <property type="match status" value="1"/>
</dbReference>
<dbReference type="AlphaFoldDB" id="X0XG22"/>
<organism evidence="7">
    <name type="scientific">marine sediment metagenome</name>
    <dbReference type="NCBI Taxonomy" id="412755"/>
    <lineage>
        <taxon>unclassified sequences</taxon>
        <taxon>metagenomes</taxon>
        <taxon>ecological metagenomes</taxon>
    </lineage>
</organism>
<dbReference type="GO" id="GO:0006520">
    <property type="term" value="P:amino acid metabolic process"/>
    <property type="evidence" value="ECO:0007669"/>
    <property type="project" value="InterPro"/>
</dbReference>
<accession>X0XG22</accession>
<dbReference type="SUPFAM" id="SSF53383">
    <property type="entry name" value="PLP-dependent transferases"/>
    <property type="match status" value="1"/>
</dbReference>
<dbReference type="InterPro" id="IPR015422">
    <property type="entry name" value="PyrdxlP-dep_Trfase_small"/>
</dbReference>
<feature type="domain" description="Aminotransferase class I/classII large" evidence="6">
    <location>
        <begin position="5"/>
        <end position="260"/>
    </location>
</feature>
<comment type="similarity">
    <text evidence="2">Belongs to the class-I pyridoxal-phosphate-dependent aminotransferase family.</text>
</comment>
<evidence type="ECO:0000256" key="3">
    <source>
        <dbReference type="ARBA" id="ARBA00022576"/>
    </source>
</evidence>
<dbReference type="Gene3D" id="3.40.640.10">
    <property type="entry name" value="Type I PLP-dependent aspartate aminotransferase-like (Major domain)"/>
    <property type="match status" value="1"/>
</dbReference>
<dbReference type="EMBL" id="BARS01031944">
    <property type="protein sequence ID" value="GAG23891.1"/>
    <property type="molecule type" value="Genomic_DNA"/>
</dbReference>
<evidence type="ECO:0000256" key="1">
    <source>
        <dbReference type="ARBA" id="ARBA00001933"/>
    </source>
</evidence>
<dbReference type="InterPro" id="IPR004839">
    <property type="entry name" value="Aminotransferase_I/II_large"/>
</dbReference>
<gene>
    <name evidence="7" type="ORF">S01H1_49643</name>
</gene>
<keyword evidence="3" id="KW-0032">Aminotransferase</keyword>
<comment type="cofactor">
    <cofactor evidence="1">
        <name>pyridoxal 5'-phosphate</name>
        <dbReference type="ChEBI" id="CHEBI:597326"/>
    </cofactor>
</comment>
<dbReference type="GO" id="GO:0008483">
    <property type="term" value="F:transaminase activity"/>
    <property type="evidence" value="ECO:0007669"/>
    <property type="project" value="UniProtKB-KW"/>
</dbReference>
<evidence type="ECO:0000256" key="5">
    <source>
        <dbReference type="ARBA" id="ARBA00022898"/>
    </source>
</evidence>
<dbReference type="Gene3D" id="3.90.1150.10">
    <property type="entry name" value="Aspartate Aminotransferase, domain 1"/>
    <property type="match status" value="1"/>
</dbReference>
<dbReference type="Pfam" id="PF00155">
    <property type="entry name" value="Aminotran_1_2"/>
    <property type="match status" value="1"/>
</dbReference>
<evidence type="ECO:0000256" key="4">
    <source>
        <dbReference type="ARBA" id="ARBA00022679"/>
    </source>
</evidence>
<dbReference type="GO" id="GO:0030170">
    <property type="term" value="F:pyridoxal phosphate binding"/>
    <property type="evidence" value="ECO:0007669"/>
    <property type="project" value="InterPro"/>
</dbReference>
<keyword evidence="4" id="KW-0808">Transferase</keyword>
<evidence type="ECO:0000313" key="7">
    <source>
        <dbReference type="EMBL" id="GAG23891.1"/>
    </source>
</evidence>
<evidence type="ECO:0000256" key="2">
    <source>
        <dbReference type="ARBA" id="ARBA00007441"/>
    </source>
</evidence>
<feature type="non-terminal residue" evidence="7">
    <location>
        <position position="262"/>
    </location>
</feature>
<sequence>MLKGDVIIPSPSWIGYFPQIKLLDKHFHTYHLKPESGYRIQPDDLDKLLSEIHREQHLLVLNNPHNPTGNVYTEGELKEIADVCRKHNTLVVADEIYALTTYDLSQFTSMGRIYPEGTFVTNGLSKDRSSGGYRLGTCILPDNCPKKLEEDFKKVAATVYTNVSTPTQFAAITAYEPNEEIEEYFKITREIHRITGRFMSDGFNKIDGIRAPSPNGGFYFFADFNRLGEDLKRNGVANSNQLAESLISHPHHIAVVTGDAVG</sequence>
<evidence type="ECO:0000259" key="6">
    <source>
        <dbReference type="Pfam" id="PF00155"/>
    </source>
</evidence>
<comment type="caution">
    <text evidence="7">The sequence shown here is derived from an EMBL/GenBank/DDBJ whole genome shotgun (WGS) entry which is preliminary data.</text>
</comment>
<protein>
    <recommendedName>
        <fullName evidence="6">Aminotransferase class I/classII large domain-containing protein</fullName>
    </recommendedName>
</protein>
<keyword evidence="5" id="KW-0663">Pyridoxal phosphate</keyword>
<reference evidence="7" key="1">
    <citation type="journal article" date="2014" name="Front. Microbiol.">
        <title>High frequency of phylogenetically diverse reductive dehalogenase-homologous genes in deep subseafloor sedimentary metagenomes.</title>
        <authorList>
            <person name="Kawai M."/>
            <person name="Futagami T."/>
            <person name="Toyoda A."/>
            <person name="Takaki Y."/>
            <person name="Nishi S."/>
            <person name="Hori S."/>
            <person name="Arai W."/>
            <person name="Tsubouchi T."/>
            <person name="Morono Y."/>
            <person name="Uchiyama I."/>
            <person name="Ito T."/>
            <person name="Fujiyama A."/>
            <person name="Inagaki F."/>
            <person name="Takami H."/>
        </authorList>
    </citation>
    <scope>NUCLEOTIDE SEQUENCE</scope>
    <source>
        <strain evidence="7">Expedition CK06-06</strain>
    </source>
</reference>
<name>X0XG22_9ZZZZ</name>
<dbReference type="CDD" id="cd00609">
    <property type="entry name" value="AAT_like"/>
    <property type="match status" value="1"/>
</dbReference>
<proteinExistence type="inferred from homology"/>
<dbReference type="InterPro" id="IPR015421">
    <property type="entry name" value="PyrdxlP-dep_Trfase_major"/>
</dbReference>
<dbReference type="InterPro" id="IPR015424">
    <property type="entry name" value="PyrdxlP-dep_Trfase"/>
</dbReference>
<dbReference type="PANTHER" id="PTHR46383:SF1">
    <property type="entry name" value="ASPARTATE AMINOTRANSFERASE"/>
    <property type="match status" value="1"/>
</dbReference>